<evidence type="ECO:0008006" key="3">
    <source>
        <dbReference type="Google" id="ProtNLM"/>
    </source>
</evidence>
<proteinExistence type="predicted"/>
<sequence length="407" mass="46498">MLALHTQEALESWMLETRNLYLVWQERSSGGHCLFVCRGCGELDDIGKCPMKEFITRSANGSIRPNTWEGAGSCREDVKLGRSSGWNPIRAERSRYCIYPFIHKTSVDQVRKRPQLHGNTCYLHGKHTFAISTLRQVDKYARSEVTMSVDFQLGTGWNPIRAERSRYCIYPFIHKTSVDQVRKRPQLHGNTCYLHGKHTFAISTLRQVDEYARSEVTMSVDFQLGESRGYWGQQDPDLWFKSTYREVTSETKRPSNNLEYGQSTTMDLLPGESRGYWKHHSPDHRQDPLLDTDAEVSIVDIAFARKVGCYIDSSQIQDWVGIGDNVYRTEGRTLIKVALVGSLVYFFDIWVGDLTGQQAILGIDFMVPDGIRLDLAHGSMSLPNEVRIQLSGRRQLYSDKARIVNLG</sequence>
<gene>
    <name evidence="1" type="ORF">PHMEG_0007620</name>
</gene>
<dbReference type="Gene3D" id="2.40.70.10">
    <property type="entry name" value="Acid Proteases"/>
    <property type="match status" value="1"/>
</dbReference>
<protein>
    <recommendedName>
        <fullName evidence="3">Eukaryotic/viral aspartic protease</fullName>
    </recommendedName>
</protein>
<dbReference type="InterPro" id="IPR021109">
    <property type="entry name" value="Peptidase_aspartic_dom_sf"/>
</dbReference>
<keyword evidence="2" id="KW-1185">Reference proteome</keyword>
<dbReference type="EMBL" id="NBNE01000607">
    <property type="protein sequence ID" value="OWZ18311.1"/>
    <property type="molecule type" value="Genomic_DNA"/>
</dbReference>
<accession>A0A225WKQ6</accession>
<evidence type="ECO:0000313" key="2">
    <source>
        <dbReference type="Proteomes" id="UP000198211"/>
    </source>
</evidence>
<dbReference type="AlphaFoldDB" id="A0A225WKQ6"/>
<evidence type="ECO:0000313" key="1">
    <source>
        <dbReference type="EMBL" id="OWZ18311.1"/>
    </source>
</evidence>
<name>A0A225WKQ6_9STRA</name>
<comment type="caution">
    <text evidence="1">The sequence shown here is derived from an EMBL/GenBank/DDBJ whole genome shotgun (WGS) entry which is preliminary data.</text>
</comment>
<organism evidence="1 2">
    <name type="scientific">Phytophthora megakarya</name>
    <dbReference type="NCBI Taxonomy" id="4795"/>
    <lineage>
        <taxon>Eukaryota</taxon>
        <taxon>Sar</taxon>
        <taxon>Stramenopiles</taxon>
        <taxon>Oomycota</taxon>
        <taxon>Peronosporomycetes</taxon>
        <taxon>Peronosporales</taxon>
        <taxon>Peronosporaceae</taxon>
        <taxon>Phytophthora</taxon>
    </lineage>
</organism>
<dbReference type="OrthoDB" id="84413at2759"/>
<dbReference type="Proteomes" id="UP000198211">
    <property type="component" value="Unassembled WGS sequence"/>
</dbReference>
<dbReference type="SUPFAM" id="SSF50630">
    <property type="entry name" value="Acid proteases"/>
    <property type="match status" value="1"/>
</dbReference>
<reference evidence="2" key="1">
    <citation type="submission" date="2017-03" db="EMBL/GenBank/DDBJ databases">
        <title>Phytopthora megakarya and P. palmivora, two closely related causual agents of cacao black pod achieved similar genome size and gene model numbers by different mechanisms.</title>
        <authorList>
            <person name="Ali S."/>
            <person name="Shao J."/>
            <person name="Larry D.J."/>
            <person name="Kronmiller B."/>
            <person name="Shen D."/>
            <person name="Strem M.D."/>
            <person name="Melnick R.L."/>
            <person name="Guiltinan M.J."/>
            <person name="Tyler B.M."/>
            <person name="Meinhardt L.W."/>
            <person name="Bailey B.A."/>
        </authorList>
    </citation>
    <scope>NUCLEOTIDE SEQUENCE [LARGE SCALE GENOMIC DNA]</scope>
    <source>
        <strain evidence="2">zdho120</strain>
    </source>
</reference>